<protein>
    <submittedName>
        <fullName evidence="1">Uncharacterized protein</fullName>
    </submittedName>
</protein>
<reference evidence="1" key="2">
    <citation type="journal article" date="2023" name="Int. J. Mol. Sci.">
        <title>De Novo Assembly and Annotation of 11 Diverse Shrub Willow (Salix) Genomes Reveals Novel Gene Organization in Sex-Linked Regions.</title>
        <authorList>
            <person name="Hyden B."/>
            <person name="Feng K."/>
            <person name="Yates T.B."/>
            <person name="Jawdy S."/>
            <person name="Cereghino C."/>
            <person name="Smart L.B."/>
            <person name="Muchero W."/>
        </authorList>
    </citation>
    <scope>NUCLEOTIDE SEQUENCE</scope>
    <source>
        <tissue evidence="1">Shoot tip</tissue>
    </source>
</reference>
<comment type="caution">
    <text evidence="1">The sequence shown here is derived from an EMBL/GenBank/DDBJ whole genome shotgun (WGS) entry which is preliminary data.</text>
</comment>
<name>A0A9Q0QGH3_SALPP</name>
<evidence type="ECO:0000313" key="2">
    <source>
        <dbReference type="Proteomes" id="UP001151532"/>
    </source>
</evidence>
<dbReference type="AlphaFoldDB" id="A0A9Q0QGH3"/>
<evidence type="ECO:0000313" key="1">
    <source>
        <dbReference type="EMBL" id="KAJ6706227.1"/>
    </source>
</evidence>
<sequence length="141" mass="16321">MKIPHLYKERIAKTNLPISFEYHQLIEHQEMLPEKFPARSQKTIPTCTSDNACSGLNHLLLMYLSHRFAALNQGIPQMVRCLSHFCQLENELACSPVEDTGTKRSQYPASLGLHSGYQLYQIRPVPYFFFFPFLSTVHTQF</sequence>
<accession>A0A9Q0QGH3</accession>
<reference evidence="1" key="1">
    <citation type="submission" date="2022-11" db="EMBL/GenBank/DDBJ databases">
        <authorList>
            <person name="Hyden B.L."/>
            <person name="Feng K."/>
            <person name="Yates T."/>
            <person name="Jawdy S."/>
            <person name="Smart L.B."/>
            <person name="Muchero W."/>
        </authorList>
    </citation>
    <scope>NUCLEOTIDE SEQUENCE</scope>
    <source>
        <tissue evidence="1">Shoot tip</tissue>
    </source>
</reference>
<proteinExistence type="predicted"/>
<gene>
    <name evidence="1" type="ORF">OIU79_010806</name>
</gene>
<keyword evidence="2" id="KW-1185">Reference proteome</keyword>
<dbReference type="Proteomes" id="UP001151532">
    <property type="component" value="Chromosome 3"/>
</dbReference>
<organism evidence="1 2">
    <name type="scientific">Salix purpurea</name>
    <name type="common">Purple osier willow</name>
    <dbReference type="NCBI Taxonomy" id="77065"/>
    <lineage>
        <taxon>Eukaryota</taxon>
        <taxon>Viridiplantae</taxon>
        <taxon>Streptophyta</taxon>
        <taxon>Embryophyta</taxon>
        <taxon>Tracheophyta</taxon>
        <taxon>Spermatophyta</taxon>
        <taxon>Magnoliopsida</taxon>
        <taxon>eudicotyledons</taxon>
        <taxon>Gunneridae</taxon>
        <taxon>Pentapetalae</taxon>
        <taxon>rosids</taxon>
        <taxon>fabids</taxon>
        <taxon>Malpighiales</taxon>
        <taxon>Salicaceae</taxon>
        <taxon>Saliceae</taxon>
        <taxon>Salix</taxon>
    </lineage>
</organism>
<dbReference type="EMBL" id="JAPFFK010000016">
    <property type="protein sequence ID" value="KAJ6706227.1"/>
    <property type="molecule type" value="Genomic_DNA"/>
</dbReference>